<protein>
    <submittedName>
        <fullName evidence="2">Uncharacterized protein</fullName>
    </submittedName>
</protein>
<dbReference type="GO" id="GO:0006122">
    <property type="term" value="P:mitochondrial electron transport, ubiquinol to cytochrome c"/>
    <property type="evidence" value="ECO:0007669"/>
    <property type="project" value="InterPro"/>
</dbReference>
<keyword evidence="3" id="KW-1185">Reference proteome</keyword>
<dbReference type="Pfam" id="PF09796">
    <property type="entry name" value="QCR10"/>
    <property type="match status" value="1"/>
</dbReference>
<gene>
    <name evidence="2" type="ORF">HK103_003126</name>
</gene>
<keyword evidence="1" id="KW-1133">Transmembrane helix</keyword>
<reference evidence="2" key="1">
    <citation type="submission" date="2020-05" db="EMBL/GenBank/DDBJ databases">
        <title>Phylogenomic resolution of chytrid fungi.</title>
        <authorList>
            <person name="Stajich J.E."/>
            <person name="Amses K."/>
            <person name="Simmons R."/>
            <person name="Seto K."/>
            <person name="Myers J."/>
            <person name="Bonds A."/>
            <person name="Quandt C.A."/>
            <person name="Barry K."/>
            <person name="Liu P."/>
            <person name="Grigoriev I."/>
            <person name="Longcore J.E."/>
            <person name="James T.Y."/>
        </authorList>
    </citation>
    <scope>NUCLEOTIDE SEQUENCE</scope>
    <source>
        <strain evidence="2">PLAUS21</strain>
    </source>
</reference>
<dbReference type="Proteomes" id="UP001210925">
    <property type="component" value="Unassembled WGS sequence"/>
</dbReference>
<comment type="caution">
    <text evidence="2">The sequence shown here is derived from an EMBL/GenBank/DDBJ whole genome shotgun (WGS) entry which is preliminary data.</text>
</comment>
<sequence length="80" mass="8955">MVLAQKWLTTAPWIRSTLSVSHPQKIKASIPSYAGWGAAVGILALFFVEVTPLFRREVFAKIPVVGGFWQKKLEDRARAD</sequence>
<dbReference type="AlphaFoldDB" id="A0AAD5UJ66"/>
<feature type="transmembrane region" description="Helical" evidence="1">
    <location>
        <begin position="33"/>
        <end position="54"/>
    </location>
</feature>
<keyword evidence="1" id="KW-0472">Membrane</keyword>
<dbReference type="InterPro" id="IPR019182">
    <property type="entry name" value="Cytochrome_b-c1_su10_fun"/>
</dbReference>
<dbReference type="PANTHER" id="PTHR28254">
    <property type="entry name" value="CYTOCHROME B-C1 COMPLEX SUBUNIT 10"/>
    <property type="match status" value="1"/>
</dbReference>
<evidence type="ECO:0000313" key="3">
    <source>
        <dbReference type="Proteomes" id="UP001210925"/>
    </source>
</evidence>
<evidence type="ECO:0000313" key="2">
    <source>
        <dbReference type="EMBL" id="KAJ3258985.1"/>
    </source>
</evidence>
<evidence type="ECO:0000256" key="1">
    <source>
        <dbReference type="SAM" id="Phobius"/>
    </source>
</evidence>
<dbReference type="EMBL" id="JADGKB010000022">
    <property type="protein sequence ID" value="KAJ3258985.1"/>
    <property type="molecule type" value="Genomic_DNA"/>
</dbReference>
<proteinExistence type="predicted"/>
<accession>A0AAD5UJ66</accession>
<dbReference type="GO" id="GO:0005739">
    <property type="term" value="C:mitochondrion"/>
    <property type="evidence" value="ECO:0007669"/>
    <property type="project" value="GOC"/>
</dbReference>
<organism evidence="2 3">
    <name type="scientific">Boothiomyces macroporosus</name>
    <dbReference type="NCBI Taxonomy" id="261099"/>
    <lineage>
        <taxon>Eukaryota</taxon>
        <taxon>Fungi</taxon>
        <taxon>Fungi incertae sedis</taxon>
        <taxon>Chytridiomycota</taxon>
        <taxon>Chytridiomycota incertae sedis</taxon>
        <taxon>Chytridiomycetes</taxon>
        <taxon>Rhizophydiales</taxon>
        <taxon>Terramycetaceae</taxon>
        <taxon>Boothiomyces</taxon>
    </lineage>
</organism>
<name>A0AAD5UJ66_9FUNG</name>
<dbReference type="PANTHER" id="PTHR28254:SF1">
    <property type="entry name" value="CYTOCHROME B-C1 COMPLEX SUBUNIT 10, MITOCHONDRIAL"/>
    <property type="match status" value="1"/>
</dbReference>
<keyword evidence="1" id="KW-0812">Transmembrane</keyword>